<evidence type="ECO:0000259" key="6">
    <source>
        <dbReference type="Pfam" id="PF04542"/>
    </source>
</evidence>
<dbReference type="NCBIfam" id="TIGR02937">
    <property type="entry name" value="sigma70-ECF"/>
    <property type="match status" value="1"/>
</dbReference>
<evidence type="ECO:0000313" key="9">
    <source>
        <dbReference type="Proteomes" id="UP001597545"/>
    </source>
</evidence>
<dbReference type="InterPro" id="IPR036388">
    <property type="entry name" value="WH-like_DNA-bd_sf"/>
</dbReference>
<gene>
    <name evidence="8" type="ORF">ACFSR5_06560</name>
</gene>
<name>A0ABW5KGQ9_9SPHI</name>
<proteinExistence type="inferred from homology"/>
<sequence length="190" mass="22869">MESYTDQELWDFLRKGDRRAFEIIYHRHIRALFQEISKRIEDRDVVEDLAQDIFLSLWEKRMHYQPKGDIYPYLYGMAINRVLNFYRSNRLQPQFVEIWETMPEYIAGVQELSAAFRQAHTEEVESLLDQAIFALPDRMRQVYKLRYEENKSVPEIATLLSTSPNTVHNQLKAIRKRFLHALKNTSYFFL</sequence>
<dbReference type="RefSeq" id="WP_380901936.1">
    <property type="nucleotide sequence ID" value="NZ_JBHUEG010000007.1"/>
</dbReference>
<dbReference type="SUPFAM" id="SSF88946">
    <property type="entry name" value="Sigma2 domain of RNA polymerase sigma factors"/>
    <property type="match status" value="1"/>
</dbReference>
<dbReference type="Pfam" id="PF08281">
    <property type="entry name" value="Sigma70_r4_2"/>
    <property type="match status" value="1"/>
</dbReference>
<accession>A0ABW5KGQ9</accession>
<dbReference type="Pfam" id="PF04542">
    <property type="entry name" value="Sigma70_r2"/>
    <property type="match status" value="1"/>
</dbReference>
<evidence type="ECO:0000259" key="7">
    <source>
        <dbReference type="Pfam" id="PF08281"/>
    </source>
</evidence>
<evidence type="ECO:0000256" key="5">
    <source>
        <dbReference type="ARBA" id="ARBA00023163"/>
    </source>
</evidence>
<keyword evidence="9" id="KW-1185">Reference proteome</keyword>
<reference evidence="9" key="1">
    <citation type="journal article" date="2019" name="Int. J. Syst. Evol. Microbiol.">
        <title>The Global Catalogue of Microorganisms (GCM) 10K type strain sequencing project: providing services to taxonomists for standard genome sequencing and annotation.</title>
        <authorList>
            <consortium name="The Broad Institute Genomics Platform"/>
            <consortium name="The Broad Institute Genome Sequencing Center for Infectious Disease"/>
            <person name="Wu L."/>
            <person name="Ma J."/>
        </authorList>
    </citation>
    <scope>NUCLEOTIDE SEQUENCE [LARGE SCALE GENOMIC DNA]</scope>
    <source>
        <strain evidence="9">KCTC 42662</strain>
    </source>
</reference>
<dbReference type="InterPro" id="IPR013324">
    <property type="entry name" value="RNA_pol_sigma_r3/r4-like"/>
</dbReference>
<dbReference type="PANTHER" id="PTHR43133:SF8">
    <property type="entry name" value="RNA POLYMERASE SIGMA FACTOR HI_1459-RELATED"/>
    <property type="match status" value="1"/>
</dbReference>
<keyword evidence="3" id="KW-0731">Sigma factor</keyword>
<comment type="caution">
    <text evidence="8">The sequence shown here is derived from an EMBL/GenBank/DDBJ whole genome shotgun (WGS) entry which is preliminary data.</text>
</comment>
<keyword evidence="4" id="KW-0238">DNA-binding</keyword>
<evidence type="ECO:0000313" key="8">
    <source>
        <dbReference type="EMBL" id="MFD2547308.1"/>
    </source>
</evidence>
<keyword evidence="2" id="KW-0805">Transcription regulation</keyword>
<dbReference type="Gene3D" id="1.10.1740.10">
    <property type="match status" value="1"/>
</dbReference>
<feature type="domain" description="RNA polymerase sigma factor 70 region 4 type 2" evidence="7">
    <location>
        <begin position="128"/>
        <end position="177"/>
    </location>
</feature>
<dbReference type="Proteomes" id="UP001597545">
    <property type="component" value="Unassembled WGS sequence"/>
</dbReference>
<evidence type="ECO:0000256" key="4">
    <source>
        <dbReference type="ARBA" id="ARBA00023125"/>
    </source>
</evidence>
<organism evidence="8 9">
    <name type="scientific">Sphingobacterium suaedae</name>
    <dbReference type="NCBI Taxonomy" id="1686402"/>
    <lineage>
        <taxon>Bacteria</taxon>
        <taxon>Pseudomonadati</taxon>
        <taxon>Bacteroidota</taxon>
        <taxon>Sphingobacteriia</taxon>
        <taxon>Sphingobacteriales</taxon>
        <taxon>Sphingobacteriaceae</taxon>
        <taxon>Sphingobacterium</taxon>
    </lineage>
</organism>
<dbReference type="SUPFAM" id="SSF88659">
    <property type="entry name" value="Sigma3 and sigma4 domains of RNA polymerase sigma factors"/>
    <property type="match status" value="1"/>
</dbReference>
<dbReference type="Gene3D" id="1.10.10.10">
    <property type="entry name" value="Winged helix-like DNA-binding domain superfamily/Winged helix DNA-binding domain"/>
    <property type="match status" value="1"/>
</dbReference>
<feature type="domain" description="RNA polymerase sigma-70 region 2" evidence="6">
    <location>
        <begin position="24"/>
        <end position="90"/>
    </location>
</feature>
<evidence type="ECO:0000256" key="2">
    <source>
        <dbReference type="ARBA" id="ARBA00023015"/>
    </source>
</evidence>
<dbReference type="InterPro" id="IPR039425">
    <property type="entry name" value="RNA_pol_sigma-70-like"/>
</dbReference>
<dbReference type="EMBL" id="JBHULR010000003">
    <property type="protein sequence ID" value="MFD2547308.1"/>
    <property type="molecule type" value="Genomic_DNA"/>
</dbReference>
<protein>
    <submittedName>
        <fullName evidence="8">RNA polymerase sigma factor</fullName>
    </submittedName>
</protein>
<dbReference type="InterPro" id="IPR013325">
    <property type="entry name" value="RNA_pol_sigma_r2"/>
</dbReference>
<dbReference type="PANTHER" id="PTHR43133">
    <property type="entry name" value="RNA POLYMERASE ECF-TYPE SIGMA FACTO"/>
    <property type="match status" value="1"/>
</dbReference>
<comment type="similarity">
    <text evidence="1">Belongs to the sigma-70 factor family. ECF subfamily.</text>
</comment>
<evidence type="ECO:0000256" key="1">
    <source>
        <dbReference type="ARBA" id="ARBA00010641"/>
    </source>
</evidence>
<dbReference type="InterPro" id="IPR007627">
    <property type="entry name" value="RNA_pol_sigma70_r2"/>
</dbReference>
<dbReference type="InterPro" id="IPR013249">
    <property type="entry name" value="RNA_pol_sigma70_r4_t2"/>
</dbReference>
<keyword evidence="5" id="KW-0804">Transcription</keyword>
<dbReference type="InterPro" id="IPR014284">
    <property type="entry name" value="RNA_pol_sigma-70_dom"/>
</dbReference>
<evidence type="ECO:0000256" key="3">
    <source>
        <dbReference type="ARBA" id="ARBA00023082"/>
    </source>
</evidence>